<organism evidence="2 3">
    <name type="scientific">Pyricularia oryzae</name>
    <name type="common">Rice blast fungus</name>
    <name type="synonym">Magnaporthe oryzae</name>
    <dbReference type="NCBI Taxonomy" id="318829"/>
    <lineage>
        <taxon>Eukaryota</taxon>
        <taxon>Fungi</taxon>
        <taxon>Dikarya</taxon>
        <taxon>Ascomycota</taxon>
        <taxon>Pezizomycotina</taxon>
        <taxon>Sordariomycetes</taxon>
        <taxon>Sordariomycetidae</taxon>
        <taxon>Magnaporthales</taxon>
        <taxon>Pyriculariaceae</taxon>
        <taxon>Pyricularia</taxon>
    </lineage>
</organism>
<evidence type="ECO:0000256" key="1">
    <source>
        <dbReference type="SAM" id="MobiDB-lite"/>
    </source>
</evidence>
<gene>
    <name evidence="2" type="ORF">PoMZ_04476</name>
</gene>
<dbReference type="EMBL" id="CP034206">
    <property type="protein sequence ID" value="QBZ59515.1"/>
    <property type="molecule type" value="Genomic_DNA"/>
</dbReference>
<reference evidence="2 3" key="1">
    <citation type="journal article" date="2019" name="Mol. Biol. Evol.">
        <title>Blast fungal genomes show frequent chromosomal changes, gene gains and losses, and effector gene turnover.</title>
        <authorList>
            <person name="Gomez Luciano L.B."/>
            <person name="Jason Tsai I."/>
            <person name="Chuma I."/>
            <person name="Tosa Y."/>
            <person name="Chen Y.H."/>
            <person name="Li J.Y."/>
            <person name="Li M.Y."/>
            <person name="Jade Lu M.Y."/>
            <person name="Nakayashiki H."/>
            <person name="Li W.H."/>
        </authorList>
    </citation>
    <scope>NUCLEOTIDE SEQUENCE [LARGE SCALE GENOMIC DNA]</scope>
    <source>
        <strain evidence="2">MZ5-1-6</strain>
    </source>
</reference>
<name>A0A4V1C6D6_PYROR</name>
<evidence type="ECO:0000313" key="3">
    <source>
        <dbReference type="Proteomes" id="UP000294847"/>
    </source>
</evidence>
<evidence type="ECO:0000313" key="2">
    <source>
        <dbReference type="EMBL" id="QBZ59515.1"/>
    </source>
</evidence>
<accession>A0A4V1C6D6</accession>
<proteinExistence type="predicted"/>
<dbReference type="Proteomes" id="UP000294847">
    <property type="component" value="Chromosome 3"/>
</dbReference>
<protein>
    <submittedName>
        <fullName evidence="2">Uncharacterized protein</fullName>
    </submittedName>
</protein>
<feature type="region of interest" description="Disordered" evidence="1">
    <location>
        <begin position="25"/>
        <end position="45"/>
    </location>
</feature>
<sequence length="476" mass="52938">MPHNQSSSNSDSLMVAQYLSGRDYQRTFPSKHGSDHGRSLGKPPNIYIVQGPARIETGPVKPRTKSQAWWLPLSLASCLLMLWIGYSLGPQQQHAPYKSQPGIVNAVESTPVGQESSKSYYVAPHPPVVDVFPTVSYPDGVAMDTSTLIGDTKTVLGEDLLSSLEEPGFKLSPSKTYPEKEAAKLPEQLRHLGQLTDLSLKRSLLRTQWLQTQCRITPSSRWIAEAEQYRNSTGRYEPLPWWCVSRHLPLEACLDAATKAHLDIEARLWTLGSSLIQASSDMTIVVDDSARTKLDRTIADAREQACGQADRLSRLFDRLVGGIAVWRERHQGPEHKTLRIAPSAGHTGWDGVPNAWYITAHDETDLQTRGADLRVKVEDLDELQTKGSGIAARGRKTCSSAQKVEEQLAVALGEKIPAYRKFLEAEIRMVGEWQQRLREEGYSGFQGPAGIELANWYEAQIGISTTRWEKAIGAFR</sequence>
<dbReference type="AlphaFoldDB" id="A0A4V1C6D6"/>